<dbReference type="NCBIfam" id="NF003465">
    <property type="entry name" value="PRK05089.1"/>
    <property type="match status" value="1"/>
</dbReference>
<gene>
    <name evidence="10" type="ordered locus">Ping_2715</name>
</gene>
<dbReference type="GO" id="GO:0005507">
    <property type="term" value="F:copper ion binding"/>
    <property type="evidence" value="ECO:0007669"/>
    <property type="project" value="InterPro"/>
</dbReference>
<evidence type="ECO:0000256" key="8">
    <source>
        <dbReference type="ARBA" id="ARBA00023008"/>
    </source>
</evidence>
<comment type="function">
    <text evidence="1">Exerts its effect at some terminal stage of cytochrome c oxidase synthesis, probably by being involved in the insertion of the copper B into subunit I.</text>
</comment>
<evidence type="ECO:0000313" key="11">
    <source>
        <dbReference type="Proteomes" id="UP000000639"/>
    </source>
</evidence>
<keyword evidence="11" id="KW-1185">Reference proteome</keyword>
<dbReference type="KEGG" id="pin:Ping_2715"/>
<dbReference type="RefSeq" id="WP_011770980.1">
    <property type="nucleotide sequence ID" value="NC_008709.1"/>
</dbReference>
<dbReference type="STRING" id="357804.Ping_2715"/>
<keyword evidence="5" id="KW-0812">Transmembrane</keyword>
<dbReference type="InterPro" id="IPR023471">
    <property type="entry name" value="CtaG/Cox11_dom_sf"/>
</dbReference>
<accession>A1SY60</accession>
<evidence type="ECO:0000313" key="10">
    <source>
        <dbReference type="EMBL" id="ABM04425.1"/>
    </source>
</evidence>
<dbReference type="PANTHER" id="PTHR21320">
    <property type="entry name" value="CYTOCHROME C OXIDASE ASSEMBLY PROTEIN COX11-RELATED"/>
    <property type="match status" value="1"/>
</dbReference>
<keyword evidence="9" id="KW-0472">Membrane</keyword>
<dbReference type="GO" id="GO:0005886">
    <property type="term" value="C:plasma membrane"/>
    <property type="evidence" value="ECO:0007669"/>
    <property type="project" value="UniProtKB-SubCell"/>
</dbReference>
<dbReference type="PANTHER" id="PTHR21320:SF3">
    <property type="entry name" value="CYTOCHROME C OXIDASE ASSEMBLY PROTEIN COX11, MITOCHONDRIAL-RELATED"/>
    <property type="match status" value="1"/>
</dbReference>
<evidence type="ECO:0000256" key="9">
    <source>
        <dbReference type="ARBA" id="ARBA00023136"/>
    </source>
</evidence>
<dbReference type="HOGENOM" id="CLU_045000_5_2_6"/>
<keyword evidence="8" id="KW-0186">Copper</keyword>
<dbReference type="eggNOG" id="COG3175">
    <property type="taxonomic scope" value="Bacteria"/>
</dbReference>
<dbReference type="OrthoDB" id="9804841at2"/>
<name>A1SY60_PSYIN</name>
<keyword evidence="6" id="KW-0735">Signal-anchor</keyword>
<proteinExistence type="inferred from homology"/>
<dbReference type="EMBL" id="CP000510">
    <property type="protein sequence ID" value="ABM04425.1"/>
    <property type="molecule type" value="Genomic_DNA"/>
</dbReference>
<organism evidence="10 11">
    <name type="scientific">Psychromonas ingrahamii (strain DSM 17664 / CCUG 51855 / 37)</name>
    <dbReference type="NCBI Taxonomy" id="357804"/>
    <lineage>
        <taxon>Bacteria</taxon>
        <taxon>Pseudomonadati</taxon>
        <taxon>Pseudomonadota</taxon>
        <taxon>Gammaproteobacteria</taxon>
        <taxon>Alteromonadales</taxon>
        <taxon>Psychromonadaceae</taxon>
        <taxon>Psychromonas</taxon>
    </lineage>
</organism>
<evidence type="ECO:0000256" key="6">
    <source>
        <dbReference type="ARBA" id="ARBA00022968"/>
    </source>
</evidence>
<reference evidence="10 11" key="1">
    <citation type="submission" date="2007-01" db="EMBL/GenBank/DDBJ databases">
        <title>Complete sequence of Psychromonas ingrahamii 37.</title>
        <authorList>
            <consortium name="US DOE Joint Genome Institute"/>
            <person name="Copeland A."/>
            <person name="Lucas S."/>
            <person name="Lapidus A."/>
            <person name="Barry K."/>
            <person name="Detter J.C."/>
            <person name="Glavina del Rio T."/>
            <person name="Hammon N."/>
            <person name="Israni S."/>
            <person name="Dalin E."/>
            <person name="Tice H."/>
            <person name="Pitluck S."/>
            <person name="Thompson L.S."/>
            <person name="Brettin T."/>
            <person name="Bruce D."/>
            <person name="Han C."/>
            <person name="Tapia R."/>
            <person name="Schmutz J."/>
            <person name="Larimer F."/>
            <person name="Land M."/>
            <person name="Hauser L."/>
            <person name="Kyrpides N."/>
            <person name="Ivanova N."/>
            <person name="Staley J."/>
            <person name="Richardson P."/>
        </authorList>
    </citation>
    <scope>NUCLEOTIDE SEQUENCE [LARGE SCALE GENOMIC DNA]</scope>
    <source>
        <strain evidence="10 11">37</strain>
    </source>
</reference>
<dbReference type="Pfam" id="PF04442">
    <property type="entry name" value="CtaG_Cox11"/>
    <property type="match status" value="1"/>
</dbReference>
<dbReference type="Gene3D" id="2.60.370.10">
    <property type="entry name" value="Ctag/Cox11"/>
    <property type="match status" value="1"/>
</dbReference>
<evidence type="ECO:0000256" key="5">
    <source>
        <dbReference type="ARBA" id="ARBA00022692"/>
    </source>
</evidence>
<evidence type="ECO:0000256" key="4">
    <source>
        <dbReference type="ARBA" id="ARBA00015384"/>
    </source>
</evidence>
<evidence type="ECO:0000256" key="1">
    <source>
        <dbReference type="ARBA" id="ARBA00004007"/>
    </source>
</evidence>
<dbReference type="AlphaFoldDB" id="A1SY60"/>
<evidence type="ECO:0000256" key="7">
    <source>
        <dbReference type="ARBA" id="ARBA00022989"/>
    </source>
</evidence>
<comment type="subcellular location">
    <subcellularLocation>
        <location evidence="2">Cell inner membrane</location>
        <topology evidence="2">Single-pass type II membrane protein</topology>
        <orientation evidence="2">Periplasmic side</orientation>
    </subcellularLocation>
</comment>
<dbReference type="PIRSF" id="PIRSF005413">
    <property type="entry name" value="COX11"/>
    <property type="match status" value="1"/>
</dbReference>
<evidence type="ECO:0000256" key="3">
    <source>
        <dbReference type="ARBA" id="ARBA00009620"/>
    </source>
</evidence>
<protein>
    <recommendedName>
        <fullName evidence="4">Cytochrome c oxidase assembly protein CtaG</fullName>
    </recommendedName>
</protein>
<keyword evidence="7" id="KW-1133">Transmembrane helix</keyword>
<dbReference type="SUPFAM" id="SSF110111">
    <property type="entry name" value="Ctag/Cox11"/>
    <property type="match status" value="1"/>
</dbReference>
<dbReference type="InterPro" id="IPR007533">
    <property type="entry name" value="Cyt_c_oxidase_assmbl_CtaG"/>
</dbReference>
<sequence>MSKHTKLFKKLVLASVGMFAFAFALVPLYDVFCDITGLNGKPSLERAKVSDEVDLNRQVDVGFLTDVAQGAPFKVTVDQALVTVKPGEMNQVIFSAHNLSNESRTMQAVPSVSPGLAAQYMHKVECFCFTQQILQPGEKVSLTLLFYIDTEITPDIKELTLSYTVYDIVTAK</sequence>
<evidence type="ECO:0000256" key="2">
    <source>
        <dbReference type="ARBA" id="ARBA00004382"/>
    </source>
</evidence>
<dbReference type="Proteomes" id="UP000000639">
    <property type="component" value="Chromosome"/>
</dbReference>
<comment type="similarity">
    <text evidence="3">Belongs to the COX11/CtaG family.</text>
</comment>